<dbReference type="InterPro" id="IPR006103">
    <property type="entry name" value="Glyco_hydro_2_cat"/>
</dbReference>
<evidence type="ECO:0000313" key="6">
    <source>
        <dbReference type="Proteomes" id="UP000189777"/>
    </source>
</evidence>
<feature type="domain" description="Glycosyl hydrolases family 2 sugar binding" evidence="4">
    <location>
        <begin position="52"/>
        <end position="180"/>
    </location>
</feature>
<dbReference type="AlphaFoldDB" id="A0A1T5KBC1"/>
<dbReference type="Pfam" id="PF02837">
    <property type="entry name" value="Glyco_hydro_2_N"/>
    <property type="match status" value="1"/>
</dbReference>
<accession>A0A1T5KBC1</accession>
<dbReference type="Gene3D" id="3.20.20.80">
    <property type="entry name" value="Glycosidases"/>
    <property type="match status" value="1"/>
</dbReference>
<dbReference type="PANTHER" id="PTHR42732">
    <property type="entry name" value="BETA-GALACTOSIDASE"/>
    <property type="match status" value="1"/>
</dbReference>
<proteinExistence type="inferred from homology"/>
<feature type="domain" description="Glycoside hydrolase family 2 catalytic" evidence="3">
    <location>
        <begin position="338"/>
        <end position="506"/>
    </location>
</feature>
<dbReference type="Gene3D" id="2.60.120.260">
    <property type="entry name" value="Galactose-binding domain-like"/>
    <property type="match status" value="1"/>
</dbReference>
<dbReference type="GO" id="GO:0004553">
    <property type="term" value="F:hydrolase activity, hydrolyzing O-glycosyl compounds"/>
    <property type="evidence" value="ECO:0007669"/>
    <property type="project" value="InterPro"/>
</dbReference>
<dbReference type="SUPFAM" id="SSF49303">
    <property type="entry name" value="beta-Galactosidase/glucuronidase domain"/>
    <property type="match status" value="1"/>
</dbReference>
<evidence type="ECO:0000313" key="5">
    <source>
        <dbReference type="EMBL" id="SKC60966.1"/>
    </source>
</evidence>
<keyword evidence="6" id="KW-1185">Reference proteome</keyword>
<dbReference type="InterPro" id="IPR036156">
    <property type="entry name" value="Beta-gal/glucu_dom_sf"/>
</dbReference>
<dbReference type="InterPro" id="IPR008979">
    <property type="entry name" value="Galactose-bd-like_sf"/>
</dbReference>
<comment type="similarity">
    <text evidence="1">Belongs to the glycosyl hydrolase 2 family.</text>
</comment>
<dbReference type="PANTHER" id="PTHR42732:SF3">
    <property type="entry name" value="HYDROLASE"/>
    <property type="match status" value="1"/>
</dbReference>
<evidence type="ECO:0000256" key="1">
    <source>
        <dbReference type="ARBA" id="ARBA00007401"/>
    </source>
</evidence>
<sequence length="637" mass="69674">MDLGFTALYSRAVTTTTHAAADAGTALDRLPLASRQDGTYPRPQQLRERWASLDGPWDFRHDDADAGLDAGWASGWAADAADSREITVPFPPESVASGIAEPGFHPVVWYARTIRPADLEAAGRSAAAPRVLLHLGAVDYRATVWVDGALVGAHEGGHTPFTLDLTAHLGDGTEHRLVVRAEDDPHDLTQPRGKQDWHEDAHAIWYRRTTGIWQTVWLEAVPTTSVDHLRWVPAGPSAVDLTVRFRGPVVPGSRVRVALRFDERDEDLGAVEVTTVRATSTVDVTVPIARQRNGQAEDELTWSPEKPRLVDAVVSVHDAGGALLDAVSSYIGVRSIGVAHGAFLLNGQPYDVRSVLNQGYWPDSHLTAPSSDALRREAELVKELGFNACRVHQKIEDPRFLFWADRLGILVWGETPGAYEFSPTAVQRLAREWMEAVDRDVSHPSIVTWVPFNESWGIQHVADDPAQQAYSRALTDLTRALDPSRPVISNDGWEQQNTDIVTVHDYEGDGAALARSYADDAARERIVTGIAPSGRRQLVAGWADAGQPVMLTEFGGVNYQPGAARADGWGYTSAADGDDWVARITALYDAVRASDFLAGSCWTQLTDTMQETNGLLTADREPKVPIEQIRRAVTGER</sequence>
<dbReference type="SUPFAM" id="SSF49785">
    <property type="entry name" value="Galactose-binding domain-like"/>
    <property type="match status" value="1"/>
</dbReference>
<dbReference type="InterPro" id="IPR017853">
    <property type="entry name" value="GH"/>
</dbReference>
<dbReference type="InterPro" id="IPR051913">
    <property type="entry name" value="GH2_Domain-Containing"/>
</dbReference>
<keyword evidence="5" id="KW-0378">Hydrolase</keyword>
<dbReference type="STRING" id="526729.SAMN04324258_2017"/>
<evidence type="ECO:0000259" key="3">
    <source>
        <dbReference type="Pfam" id="PF02836"/>
    </source>
</evidence>
<reference evidence="5 6" key="1">
    <citation type="submission" date="2017-02" db="EMBL/GenBank/DDBJ databases">
        <authorList>
            <person name="Peterson S.W."/>
        </authorList>
    </citation>
    <scope>NUCLEOTIDE SEQUENCE [LARGE SCALE GENOMIC DNA]</scope>
    <source>
        <strain evidence="5 6">DSM 21481</strain>
    </source>
</reference>
<name>A0A1T5KBC1_9MICO</name>
<dbReference type="SUPFAM" id="SSF51445">
    <property type="entry name" value="(Trans)glycosidases"/>
    <property type="match status" value="1"/>
</dbReference>
<dbReference type="Pfam" id="PF02836">
    <property type="entry name" value="Glyco_hydro_2_C"/>
    <property type="match status" value="1"/>
</dbReference>
<dbReference type="Proteomes" id="UP000189777">
    <property type="component" value="Unassembled WGS sequence"/>
</dbReference>
<dbReference type="EMBL" id="FUZQ01000003">
    <property type="protein sequence ID" value="SKC60966.1"/>
    <property type="molecule type" value="Genomic_DNA"/>
</dbReference>
<organism evidence="5 6">
    <name type="scientific">Krasilnikoviella flava</name>
    <dbReference type="NCBI Taxonomy" id="526729"/>
    <lineage>
        <taxon>Bacteria</taxon>
        <taxon>Bacillati</taxon>
        <taxon>Actinomycetota</taxon>
        <taxon>Actinomycetes</taxon>
        <taxon>Micrococcales</taxon>
        <taxon>Promicromonosporaceae</taxon>
        <taxon>Krasilnikoviella</taxon>
    </lineage>
</organism>
<protein>
    <submittedName>
        <fullName evidence="5">Glycosyl hydrolases family 2, TIM barrel domain</fullName>
    </submittedName>
</protein>
<gene>
    <name evidence="5" type="ORF">SAMN04324258_2017</name>
</gene>
<feature type="domain" description="Glycoside hydrolase family 2 immunoglobulin-like beta-sandwich" evidence="2">
    <location>
        <begin position="257"/>
        <end position="334"/>
    </location>
</feature>
<dbReference type="GO" id="GO:0005975">
    <property type="term" value="P:carbohydrate metabolic process"/>
    <property type="evidence" value="ECO:0007669"/>
    <property type="project" value="InterPro"/>
</dbReference>
<dbReference type="InterPro" id="IPR006102">
    <property type="entry name" value="Ig-like_GH2"/>
</dbReference>
<evidence type="ECO:0000259" key="4">
    <source>
        <dbReference type="Pfam" id="PF02837"/>
    </source>
</evidence>
<evidence type="ECO:0000259" key="2">
    <source>
        <dbReference type="Pfam" id="PF00703"/>
    </source>
</evidence>
<dbReference type="InterPro" id="IPR006104">
    <property type="entry name" value="Glyco_hydro_2_N"/>
</dbReference>
<dbReference type="Pfam" id="PF00703">
    <property type="entry name" value="Glyco_hydro_2"/>
    <property type="match status" value="1"/>
</dbReference>